<keyword evidence="5" id="KW-0862">Zinc</keyword>
<proteinExistence type="predicted"/>
<dbReference type="InterPro" id="IPR013087">
    <property type="entry name" value="Znf_C2H2_type"/>
</dbReference>
<feature type="compositionally biased region" description="Basic and acidic residues" evidence="8">
    <location>
        <begin position="169"/>
        <end position="182"/>
    </location>
</feature>
<dbReference type="GeneTree" id="ENSGT00940000163957"/>
<keyword evidence="3" id="KW-0677">Repeat</keyword>
<evidence type="ECO:0000313" key="10">
    <source>
        <dbReference type="Ensembl" id="ENSPKIP00000033545.1"/>
    </source>
</evidence>
<organism evidence="10 11">
    <name type="scientific">Paramormyrops kingsleyae</name>
    <dbReference type="NCBI Taxonomy" id="1676925"/>
    <lineage>
        <taxon>Eukaryota</taxon>
        <taxon>Metazoa</taxon>
        <taxon>Chordata</taxon>
        <taxon>Craniata</taxon>
        <taxon>Vertebrata</taxon>
        <taxon>Euteleostomi</taxon>
        <taxon>Actinopterygii</taxon>
        <taxon>Neopterygii</taxon>
        <taxon>Teleostei</taxon>
        <taxon>Osteoglossocephala</taxon>
        <taxon>Osteoglossomorpha</taxon>
        <taxon>Osteoglossiformes</taxon>
        <taxon>Mormyridae</taxon>
        <taxon>Paramormyrops</taxon>
    </lineage>
</organism>
<dbReference type="PROSITE" id="PS50157">
    <property type="entry name" value="ZINC_FINGER_C2H2_2"/>
    <property type="match status" value="3"/>
</dbReference>
<evidence type="ECO:0000256" key="8">
    <source>
        <dbReference type="SAM" id="MobiDB-lite"/>
    </source>
</evidence>
<dbReference type="SMART" id="SM00355">
    <property type="entry name" value="ZnF_C2H2"/>
    <property type="match status" value="3"/>
</dbReference>
<protein>
    <submittedName>
        <fullName evidence="10">Krueppel-like factor 3</fullName>
    </submittedName>
</protein>
<dbReference type="PANTHER" id="PTHR23235:SF120">
    <property type="entry name" value="KRUPPEL-LIKE FACTOR 15"/>
    <property type="match status" value="1"/>
</dbReference>
<dbReference type="InterPro" id="IPR036236">
    <property type="entry name" value="Znf_C2H2_sf"/>
</dbReference>
<dbReference type="GO" id="GO:0005634">
    <property type="term" value="C:nucleus"/>
    <property type="evidence" value="ECO:0007669"/>
    <property type="project" value="UniProtKB-SubCell"/>
</dbReference>
<evidence type="ECO:0000256" key="1">
    <source>
        <dbReference type="ARBA" id="ARBA00004123"/>
    </source>
</evidence>
<keyword evidence="6" id="KW-0539">Nucleus</keyword>
<dbReference type="GO" id="GO:0008270">
    <property type="term" value="F:zinc ion binding"/>
    <property type="evidence" value="ECO:0007669"/>
    <property type="project" value="UniProtKB-KW"/>
</dbReference>
<feature type="region of interest" description="Disordered" evidence="8">
    <location>
        <begin position="208"/>
        <end position="228"/>
    </location>
</feature>
<reference evidence="10" key="2">
    <citation type="submission" date="2025-09" db="UniProtKB">
        <authorList>
            <consortium name="Ensembl"/>
        </authorList>
    </citation>
    <scope>IDENTIFICATION</scope>
</reference>
<dbReference type="FunFam" id="3.30.160.60:FF:000091">
    <property type="entry name" value="Putative Krueppel-like factor 12"/>
    <property type="match status" value="1"/>
</dbReference>
<evidence type="ECO:0000256" key="4">
    <source>
        <dbReference type="ARBA" id="ARBA00022771"/>
    </source>
</evidence>
<dbReference type="GeneID" id="111832908"/>
<feature type="domain" description="C2H2-type" evidence="9">
    <location>
        <begin position="290"/>
        <end position="312"/>
    </location>
</feature>
<keyword evidence="2" id="KW-0479">Metal-binding</keyword>
<dbReference type="STRING" id="1676925.ENSPKIP00000033545"/>
<feature type="domain" description="C2H2-type" evidence="9">
    <location>
        <begin position="260"/>
        <end position="289"/>
    </location>
</feature>
<dbReference type="Ensembl" id="ENSPKIT00000014435.1">
    <property type="protein sequence ID" value="ENSPKIP00000033545.1"/>
    <property type="gene ID" value="ENSPKIG00000013213.1"/>
</dbReference>
<dbReference type="GO" id="GO:0000981">
    <property type="term" value="F:DNA-binding transcription factor activity, RNA polymerase II-specific"/>
    <property type="evidence" value="ECO:0007669"/>
    <property type="project" value="TreeGrafter"/>
</dbReference>
<dbReference type="Gene3D" id="3.30.160.60">
    <property type="entry name" value="Classic Zinc Finger"/>
    <property type="match status" value="3"/>
</dbReference>
<evidence type="ECO:0000259" key="9">
    <source>
        <dbReference type="PROSITE" id="PS50157"/>
    </source>
</evidence>
<dbReference type="KEGG" id="pki:111832908"/>
<dbReference type="OrthoDB" id="4748970at2759"/>
<name>A0A3B3ST94_9TELE</name>
<dbReference type="FunFam" id="3.30.160.60:FF:000021">
    <property type="entry name" value="Basic krueppel-like factor 3"/>
    <property type="match status" value="1"/>
</dbReference>
<sequence>MLMYDYSVIGGGAMDSLMFQSFPMIPPNKVSPLQTKHIPADFYPNFRGNVTPPGSPDPQLDPLDLSVGQRSLSASPHTPIYAAPSLPSPPMPDAGLRPWSHYPSMPLCYPTVLTQLLPGIPPSMIPLLSNIVMPVPVSPEMNGIMPHKPVERDPYSPPSHPQGLQTKSLRPEPANEKPQKPCEDTMCSEIMAASAIDNKNLPRVHSPFPFTRSTKTPTIHEETPGRKKRHHCDYEGCGKVYTKSSHLKAHRRTHTGEKPYHCMWEGCIWKFARSDELTRHMRKHTGDKPFQCPDCERSFSRSDHLALHKKRHLLV</sequence>
<dbReference type="FunFam" id="3.30.160.60:FF:000018">
    <property type="entry name" value="Krueppel-like factor 15"/>
    <property type="match status" value="1"/>
</dbReference>
<dbReference type="Pfam" id="PF00096">
    <property type="entry name" value="zf-C2H2"/>
    <property type="match status" value="3"/>
</dbReference>
<evidence type="ECO:0000256" key="5">
    <source>
        <dbReference type="ARBA" id="ARBA00022833"/>
    </source>
</evidence>
<dbReference type="PROSITE" id="PS00028">
    <property type="entry name" value="ZINC_FINGER_C2H2_1"/>
    <property type="match status" value="3"/>
</dbReference>
<dbReference type="PANTHER" id="PTHR23235">
    <property type="entry name" value="KRUEPPEL-LIKE TRANSCRIPTION FACTOR"/>
    <property type="match status" value="1"/>
</dbReference>
<dbReference type="SUPFAM" id="SSF57667">
    <property type="entry name" value="beta-beta-alpha zinc fingers"/>
    <property type="match status" value="3"/>
</dbReference>
<accession>A0A3B3ST94</accession>
<dbReference type="Proteomes" id="UP000261540">
    <property type="component" value="Unplaced"/>
</dbReference>
<feature type="region of interest" description="Disordered" evidence="8">
    <location>
        <begin position="144"/>
        <end position="182"/>
    </location>
</feature>
<evidence type="ECO:0000256" key="2">
    <source>
        <dbReference type="ARBA" id="ARBA00022723"/>
    </source>
</evidence>
<comment type="subcellular location">
    <subcellularLocation>
        <location evidence="1">Nucleus</location>
    </subcellularLocation>
</comment>
<evidence type="ECO:0000256" key="7">
    <source>
        <dbReference type="PROSITE-ProRule" id="PRU00042"/>
    </source>
</evidence>
<evidence type="ECO:0000256" key="6">
    <source>
        <dbReference type="ARBA" id="ARBA00023242"/>
    </source>
</evidence>
<dbReference type="GO" id="GO:0000978">
    <property type="term" value="F:RNA polymerase II cis-regulatory region sequence-specific DNA binding"/>
    <property type="evidence" value="ECO:0007669"/>
    <property type="project" value="TreeGrafter"/>
</dbReference>
<dbReference type="AlphaFoldDB" id="A0A3B3ST94"/>
<keyword evidence="4 7" id="KW-0863">Zinc-finger</keyword>
<reference evidence="10" key="1">
    <citation type="submission" date="2025-08" db="UniProtKB">
        <authorList>
            <consortium name="Ensembl"/>
        </authorList>
    </citation>
    <scope>IDENTIFICATION</scope>
</reference>
<evidence type="ECO:0000256" key="3">
    <source>
        <dbReference type="ARBA" id="ARBA00022737"/>
    </source>
</evidence>
<feature type="domain" description="C2H2-type" evidence="9">
    <location>
        <begin position="230"/>
        <end position="259"/>
    </location>
</feature>
<dbReference type="RefSeq" id="XP_023646452.1">
    <property type="nucleotide sequence ID" value="XM_023790684.2"/>
</dbReference>
<keyword evidence="11" id="KW-1185">Reference proteome</keyword>
<evidence type="ECO:0000313" key="11">
    <source>
        <dbReference type="Proteomes" id="UP000261540"/>
    </source>
</evidence>